<sequence>MAAPKRKNHNWCGITLVALYGLFSIYASFFLAYLNNGKIIGKLSNEAIVGIKEAFIMWGVIFIIGAILLMIREYVLKSGRKEAKDTESGVSPHY</sequence>
<dbReference type="EMBL" id="SGBB01000016">
    <property type="protein sequence ID" value="RZD18027.1"/>
    <property type="molecule type" value="Genomic_DNA"/>
</dbReference>
<evidence type="ECO:0000313" key="3">
    <source>
        <dbReference type="Proteomes" id="UP000319296"/>
    </source>
</evidence>
<organism evidence="2 3">
    <name type="scientific">Candidatus Acididesulfobacter diazotrophicus</name>
    <dbReference type="NCBI Taxonomy" id="2597226"/>
    <lineage>
        <taxon>Bacteria</taxon>
        <taxon>Deltaproteobacteria</taxon>
        <taxon>Candidatus Acidulodesulfobacterales</taxon>
        <taxon>Candidatus Acididesulfobacter</taxon>
    </lineage>
</organism>
<accession>A0A519BL72</accession>
<dbReference type="Proteomes" id="UP000319296">
    <property type="component" value="Unassembled WGS sequence"/>
</dbReference>
<comment type="caution">
    <text evidence="2">The sequence shown here is derived from an EMBL/GenBank/DDBJ whole genome shotgun (WGS) entry which is preliminary data.</text>
</comment>
<keyword evidence="1" id="KW-0812">Transmembrane</keyword>
<feature type="transmembrane region" description="Helical" evidence="1">
    <location>
        <begin position="12"/>
        <end position="34"/>
    </location>
</feature>
<name>A0A519BL72_9DELT</name>
<evidence type="ECO:0000256" key="1">
    <source>
        <dbReference type="SAM" id="Phobius"/>
    </source>
</evidence>
<keyword evidence="1" id="KW-1133">Transmembrane helix</keyword>
<proteinExistence type="predicted"/>
<reference evidence="2 3" key="1">
    <citation type="journal article" date="2019" name="ISME J.">
        <title>Insights into ecological role of a new deltaproteobacterial order Candidatus Acidulodesulfobacterales by metagenomics and metatranscriptomics.</title>
        <authorList>
            <person name="Tan S."/>
            <person name="Liu J."/>
            <person name="Fang Y."/>
            <person name="Hedlund B.P."/>
            <person name="Lian Z.H."/>
            <person name="Huang L.Y."/>
            <person name="Li J.T."/>
            <person name="Huang L.N."/>
            <person name="Li W.J."/>
            <person name="Jiang H.C."/>
            <person name="Dong H.L."/>
            <person name="Shu W.S."/>
        </authorList>
    </citation>
    <scope>NUCLEOTIDE SEQUENCE [LARGE SCALE GENOMIC DNA]</scope>
    <source>
        <strain evidence="2">AP1</strain>
    </source>
</reference>
<keyword evidence="1" id="KW-0472">Membrane</keyword>
<gene>
    <name evidence="2" type="ORF">EVG15_08225</name>
</gene>
<feature type="transmembrane region" description="Helical" evidence="1">
    <location>
        <begin position="54"/>
        <end position="71"/>
    </location>
</feature>
<evidence type="ECO:0000313" key="2">
    <source>
        <dbReference type="EMBL" id="RZD18027.1"/>
    </source>
</evidence>
<dbReference type="AlphaFoldDB" id="A0A519BL72"/>
<protein>
    <submittedName>
        <fullName evidence="2">Uncharacterized protein</fullName>
    </submittedName>
</protein>